<proteinExistence type="inferred from homology"/>
<comment type="similarity">
    <text evidence="4">Belongs to the HAD-like hydrolase superfamily. CbbY/CbbZ/Gph/YieH family.</text>
</comment>
<protein>
    <recommendedName>
        <fullName evidence="5">phosphoglycolate phosphatase</fullName>
        <ecNumber evidence="5">3.1.3.18</ecNumber>
    </recommendedName>
</protein>
<dbReference type="InterPro" id="IPR036412">
    <property type="entry name" value="HAD-like_sf"/>
</dbReference>
<keyword evidence="6" id="KW-0479">Metal-binding</keyword>
<dbReference type="STRING" id="1548547.BA177_09890"/>
<evidence type="ECO:0000256" key="5">
    <source>
        <dbReference type="ARBA" id="ARBA00013078"/>
    </source>
</evidence>
<dbReference type="Gene3D" id="3.40.50.1000">
    <property type="entry name" value="HAD superfamily/HAD-like"/>
    <property type="match status" value="1"/>
</dbReference>
<keyword evidence="7" id="KW-0378">Hydrolase</keyword>
<comment type="catalytic activity">
    <reaction evidence="1">
        <text>2-phosphoglycolate + H2O = glycolate + phosphate</text>
        <dbReference type="Rhea" id="RHEA:14369"/>
        <dbReference type="ChEBI" id="CHEBI:15377"/>
        <dbReference type="ChEBI" id="CHEBI:29805"/>
        <dbReference type="ChEBI" id="CHEBI:43474"/>
        <dbReference type="ChEBI" id="CHEBI:58033"/>
        <dbReference type="EC" id="3.1.3.18"/>
    </reaction>
</comment>
<dbReference type="Proteomes" id="UP000092695">
    <property type="component" value="Chromosome"/>
</dbReference>
<keyword evidence="9" id="KW-0119">Carbohydrate metabolism</keyword>
<dbReference type="GO" id="GO:0005829">
    <property type="term" value="C:cytosol"/>
    <property type="evidence" value="ECO:0007669"/>
    <property type="project" value="TreeGrafter"/>
</dbReference>
<gene>
    <name evidence="10" type="ORF">BA177_09890</name>
</gene>
<dbReference type="SUPFAM" id="SSF56784">
    <property type="entry name" value="HAD-like"/>
    <property type="match status" value="1"/>
</dbReference>
<dbReference type="PANTHER" id="PTHR43434">
    <property type="entry name" value="PHOSPHOGLYCOLATE PHOSPHATASE"/>
    <property type="match status" value="1"/>
</dbReference>
<dbReference type="InterPro" id="IPR023198">
    <property type="entry name" value="PGP-like_dom2"/>
</dbReference>
<dbReference type="PANTHER" id="PTHR43434:SF23">
    <property type="entry name" value="PHOSPHOGLYCOLATE PHOSPHATASE"/>
    <property type="match status" value="1"/>
</dbReference>
<dbReference type="RefSeq" id="WP_068615836.1">
    <property type="nucleotide sequence ID" value="NZ_CP016268.1"/>
</dbReference>
<dbReference type="NCBIfam" id="TIGR01509">
    <property type="entry name" value="HAD-SF-IA-v3"/>
    <property type="match status" value="1"/>
</dbReference>
<organism evidence="10 11">
    <name type="scientific">Woeseia oceani</name>
    <dbReference type="NCBI Taxonomy" id="1548547"/>
    <lineage>
        <taxon>Bacteria</taxon>
        <taxon>Pseudomonadati</taxon>
        <taxon>Pseudomonadota</taxon>
        <taxon>Gammaproteobacteria</taxon>
        <taxon>Woeseiales</taxon>
        <taxon>Woeseiaceae</taxon>
        <taxon>Woeseia</taxon>
    </lineage>
</organism>
<dbReference type="InterPro" id="IPR050155">
    <property type="entry name" value="HAD-like_hydrolase_sf"/>
</dbReference>
<dbReference type="SFLD" id="SFLDG01129">
    <property type="entry name" value="C1.5:_HAD__Beta-PGM__Phosphata"/>
    <property type="match status" value="1"/>
</dbReference>
<evidence type="ECO:0000256" key="4">
    <source>
        <dbReference type="ARBA" id="ARBA00006171"/>
    </source>
</evidence>
<dbReference type="SFLD" id="SFLDG01135">
    <property type="entry name" value="C1.5.6:_HAD__Beta-PGM__Phospha"/>
    <property type="match status" value="1"/>
</dbReference>
<dbReference type="InterPro" id="IPR037512">
    <property type="entry name" value="PGPase_prok"/>
</dbReference>
<dbReference type="InterPro" id="IPR006439">
    <property type="entry name" value="HAD-SF_hydro_IA"/>
</dbReference>
<name>A0A193LG06_9GAMM</name>
<dbReference type="GO" id="GO:0008967">
    <property type="term" value="F:phosphoglycolate phosphatase activity"/>
    <property type="evidence" value="ECO:0007669"/>
    <property type="project" value="UniProtKB-EC"/>
</dbReference>
<evidence type="ECO:0000256" key="1">
    <source>
        <dbReference type="ARBA" id="ARBA00000830"/>
    </source>
</evidence>
<dbReference type="AlphaFoldDB" id="A0A193LG06"/>
<dbReference type="InterPro" id="IPR041492">
    <property type="entry name" value="HAD_2"/>
</dbReference>
<dbReference type="FunFam" id="3.40.50.1000:FF:000022">
    <property type="entry name" value="Phosphoglycolate phosphatase"/>
    <property type="match status" value="1"/>
</dbReference>
<dbReference type="GO" id="GO:0046872">
    <property type="term" value="F:metal ion binding"/>
    <property type="evidence" value="ECO:0007669"/>
    <property type="project" value="UniProtKB-KW"/>
</dbReference>
<evidence type="ECO:0000313" key="10">
    <source>
        <dbReference type="EMBL" id="ANO51470.1"/>
    </source>
</evidence>
<keyword evidence="8" id="KW-0460">Magnesium</keyword>
<dbReference type="Pfam" id="PF13419">
    <property type="entry name" value="HAD_2"/>
    <property type="match status" value="1"/>
</dbReference>
<sequence length="229" mass="24626">MTAKSLGMDCHAVLFDLDGTLVDTAPDMVAALHRLQTEMGVAQTDYKLARTCVSNGSAGLVRIGFPDADADADLQTGLQQRFLRTYEQQVCASSAVFPGLDELLLTLEAQGRPWGVVTNKPQAMTDAIMITLRLHQRMGCAISGDTLPKRKPDPAPMLLASRILNVEPQHIVYVGDARRDIEAGRAAGMATVAAAWGYITADDDPERWQAHTVAASPAELTQLVAKELG</sequence>
<dbReference type="Gene3D" id="1.10.150.240">
    <property type="entry name" value="Putative phosphatase, domain 2"/>
    <property type="match status" value="1"/>
</dbReference>
<dbReference type="PRINTS" id="PR00413">
    <property type="entry name" value="HADHALOGNASE"/>
</dbReference>
<dbReference type="SFLD" id="SFLDS00003">
    <property type="entry name" value="Haloacid_Dehalogenase"/>
    <property type="match status" value="1"/>
</dbReference>
<dbReference type="InterPro" id="IPR023214">
    <property type="entry name" value="HAD_sf"/>
</dbReference>
<evidence type="ECO:0000313" key="11">
    <source>
        <dbReference type="Proteomes" id="UP000092695"/>
    </source>
</evidence>
<evidence type="ECO:0000256" key="3">
    <source>
        <dbReference type="ARBA" id="ARBA00004818"/>
    </source>
</evidence>
<accession>A0A193LG06</accession>
<evidence type="ECO:0000256" key="7">
    <source>
        <dbReference type="ARBA" id="ARBA00022801"/>
    </source>
</evidence>
<dbReference type="NCBIfam" id="TIGR01449">
    <property type="entry name" value="PGP_bact"/>
    <property type="match status" value="1"/>
</dbReference>
<dbReference type="GO" id="GO:0006281">
    <property type="term" value="P:DNA repair"/>
    <property type="evidence" value="ECO:0007669"/>
    <property type="project" value="TreeGrafter"/>
</dbReference>
<dbReference type="KEGG" id="woc:BA177_09890"/>
<comment type="cofactor">
    <cofactor evidence="2">
        <name>Mg(2+)</name>
        <dbReference type="ChEBI" id="CHEBI:18420"/>
    </cofactor>
</comment>
<evidence type="ECO:0000256" key="9">
    <source>
        <dbReference type="ARBA" id="ARBA00023277"/>
    </source>
</evidence>
<dbReference type="EMBL" id="CP016268">
    <property type="protein sequence ID" value="ANO51470.1"/>
    <property type="molecule type" value="Genomic_DNA"/>
</dbReference>
<dbReference type="EC" id="3.1.3.18" evidence="5"/>
<reference evidence="10 11" key="1">
    <citation type="submission" date="2016-06" db="EMBL/GenBank/DDBJ databases">
        <title>Complete genome sequence of a deep-branching marine Gamma Proteobacterium Woeseia oceani type strain XK5.</title>
        <authorList>
            <person name="Mu D."/>
            <person name="Du Z."/>
        </authorList>
    </citation>
    <scope>NUCLEOTIDE SEQUENCE [LARGE SCALE GENOMIC DNA]</scope>
    <source>
        <strain evidence="10 11">XK5</strain>
    </source>
</reference>
<dbReference type="GO" id="GO:0005975">
    <property type="term" value="P:carbohydrate metabolic process"/>
    <property type="evidence" value="ECO:0007669"/>
    <property type="project" value="InterPro"/>
</dbReference>
<evidence type="ECO:0000256" key="8">
    <source>
        <dbReference type="ARBA" id="ARBA00022842"/>
    </source>
</evidence>
<evidence type="ECO:0000256" key="6">
    <source>
        <dbReference type="ARBA" id="ARBA00022723"/>
    </source>
</evidence>
<comment type="pathway">
    <text evidence="3">Organic acid metabolism; glycolate biosynthesis; glycolate from 2-phosphoglycolate: step 1/1.</text>
</comment>
<dbReference type="NCBIfam" id="TIGR01549">
    <property type="entry name" value="HAD-SF-IA-v1"/>
    <property type="match status" value="1"/>
</dbReference>
<evidence type="ECO:0000256" key="2">
    <source>
        <dbReference type="ARBA" id="ARBA00001946"/>
    </source>
</evidence>
<keyword evidence="11" id="KW-1185">Reference proteome</keyword>